<dbReference type="GO" id="GO:0015031">
    <property type="term" value="P:protein transport"/>
    <property type="evidence" value="ECO:0007669"/>
    <property type="project" value="UniProtKB-KW"/>
</dbReference>
<dbReference type="GO" id="GO:0098797">
    <property type="term" value="C:plasma membrane protein complex"/>
    <property type="evidence" value="ECO:0007669"/>
    <property type="project" value="TreeGrafter"/>
</dbReference>
<keyword evidence="3" id="KW-0813">Transport</keyword>
<keyword evidence="5" id="KW-0997">Cell inner membrane</keyword>
<comment type="similarity">
    <text evidence="2">Belongs to the TonB family.</text>
</comment>
<dbReference type="Proteomes" id="UP000808349">
    <property type="component" value="Unassembled WGS sequence"/>
</dbReference>
<evidence type="ECO:0000256" key="2">
    <source>
        <dbReference type="ARBA" id="ARBA00006555"/>
    </source>
</evidence>
<evidence type="ECO:0000256" key="6">
    <source>
        <dbReference type="ARBA" id="ARBA00022692"/>
    </source>
</evidence>
<dbReference type="SUPFAM" id="SSF74653">
    <property type="entry name" value="TolA/TonB C-terminal domain"/>
    <property type="match status" value="1"/>
</dbReference>
<dbReference type="NCBIfam" id="TIGR01352">
    <property type="entry name" value="tonB_Cterm"/>
    <property type="match status" value="1"/>
</dbReference>
<keyword evidence="7" id="KW-0653">Protein transport</keyword>
<evidence type="ECO:0000256" key="5">
    <source>
        <dbReference type="ARBA" id="ARBA00022519"/>
    </source>
</evidence>
<evidence type="ECO:0000313" key="11">
    <source>
        <dbReference type="EMBL" id="MBK9719781.1"/>
    </source>
</evidence>
<proteinExistence type="inferred from homology"/>
<dbReference type="AlphaFoldDB" id="A0A9D7SEB0"/>
<evidence type="ECO:0000313" key="12">
    <source>
        <dbReference type="Proteomes" id="UP000808349"/>
    </source>
</evidence>
<protein>
    <submittedName>
        <fullName evidence="11">Energy transducer TonB</fullName>
    </submittedName>
</protein>
<dbReference type="GO" id="GO:0031992">
    <property type="term" value="F:energy transducer activity"/>
    <property type="evidence" value="ECO:0007669"/>
    <property type="project" value="TreeGrafter"/>
</dbReference>
<accession>A0A9D7SEB0</accession>
<reference evidence="11 12" key="1">
    <citation type="submission" date="2020-10" db="EMBL/GenBank/DDBJ databases">
        <title>Connecting structure to function with the recovery of over 1000 high-quality activated sludge metagenome-assembled genomes encoding full-length rRNA genes using long-read sequencing.</title>
        <authorList>
            <person name="Singleton C.M."/>
            <person name="Petriglieri F."/>
            <person name="Kristensen J.M."/>
            <person name="Kirkegaard R.H."/>
            <person name="Michaelsen T.Y."/>
            <person name="Andersen M.H."/>
            <person name="Karst S.M."/>
            <person name="Dueholm M.S."/>
            <person name="Nielsen P.H."/>
            <person name="Albertsen M."/>
        </authorList>
    </citation>
    <scope>NUCLEOTIDE SEQUENCE [LARGE SCALE GENOMIC DNA]</scope>
    <source>
        <strain evidence="11">Ribe_18-Q3-R11-54_BAT3C.373</strain>
    </source>
</reference>
<evidence type="ECO:0000256" key="3">
    <source>
        <dbReference type="ARBA" id="ARBA00022448"/>
    </source>
</evidence>
<keyword evidence="6" id="KW-0812">Transmembrane</keyword>
<comment type="subcellular location">
    <subcellularLocation>
        <location evidence="1">Cell inner membrane</location>
        <topology evidence="1">Single-pass membrane protein</topology>
        <orientation evidence="1">Periplasmic side</orientation>
    </subcellularLocation>
</comment>
<evidence type="ECO:0000256" key="4">
    <source>
        <dbReference type="ARBA" id="ARBA00022475"/>
    </source>
</evidence>
<dbReference type="PANTHER" id="PTHR33446:SF2">
    <property type="entry name" value="PROTEIN TONB"/>
    <property type="match status" value="1"/>
</dbReference>
<dbReference type="PANTHER" id="PTHR33446">
    <property type="entry name" value="PROTEIN TONB-RELATED"/>
    <property type="match status" value="1"/>
</dbReference>
<evidence type="ECO:0000256" key="7">
    <source>
        <dbReference type="ARBA" id="ARBA00022927"/>
    </source>
</evidence>
<name>A0A9D7SEB0_9BACT</name>
<keyword evidence="8" id="KW-1133">Transmembrane helix</keyword>
<gene>
    <name evidence="11" type="ORF">IPO85_20150</name>
</gene>
<evidence type="ECO:0000256" key="1">
    <source>
        <dbReference type="ARBA" id="ARBA00004383"/>
    </source>
</evidence>
<comment type="caution">
    <text evidence="11">The sequence shown here is derived from an EMBL/GenBank/DDBJ whole genome shotgun (WGS) entry which is preliminary data.</text>
</comment>
<dbReference type="GO" id="GO:0055085">
    <property type="term" value="P:transmembrane transport"/>
    <property type="evidence" value="ECO:0007669"/>
    <property type="project" value="InterPro"/>
</dbReference>
<dbReference type="Gene3D" id="3.30.1150.10">
    <property type="match status" value="1"/>
</dbReference>
<sequence length="141" mass="16418">MKKPIHPKKFLPTLTYEGGDKKLFQFITNHLKYPPEAIQNKIEGTVIVKYEINYKGHITQTKVISGIGYGCDEEAERVVRLLEFKVSKSRDLKFKFYKTIQIHFKSPNTPIEQSIQTTYTYTIEPSKTTNEPPSYHYTIIT</sequence>
<dbReference type="PROSITE" id="PS52015">
    <property type="entry name" value="TONB_CTD"/>
    <property type="match status" value="1"/>
</dbReference>
<evidence type="ECO:0000256" key="8">
    <source>
        <dbReference type="ARBA" id="ARBA00022989"/>
    </source>
</evidence>
<dbReference type="InterPro" id="IPR006260">
    <property type="entry name" value="TonB/TolA_C"/>
</dbReference>
<keyword evidence="4" id="KW-1003">Cell membrane</keyword>
<evidence type="ECO:0000256" key="9">
    <source>
        <dbReference type="ARBA" id="ARBA00023136"/>
    </source>
</evidence>
<organism evidence="11 12">
    <name type="scientific">Candidatus Defluviibacterium haderslevense</name>
    <dbReference type="NCBI Taxonomy" id="2981993"/>
    <lineage>
        <taxon>Bacteria</taxon>
        <taxon>Pseudomonadati</taxon>
        <taxon>Bacteroidota</taxon>
        <taxon>Saprospiria</taxon>
        <taxon>Saprospirales</taxon>
        <taxon>Saprospiraceae</taxon>
        <taxon>Candidatus Defluviibacterium</taxon>
    </lineage>
</organism>
<dbReference type="EMBL" id="JADKFW010000021">
    <property type="protein sequence ID" value="MBK9719781.1"/>
    <property type="molecule type" value="Genomic_DNA"/>
</dbReference>
<dbReference type="InterPro" id="IPR037682">
    <property type="entry name" value="TonB_C"/>
</dbReference>
<dbReference type="InterPro" id="IPR051045">
    <property type="entry name" value="TonB-dependent_transducer"/>
</dbReference>
<dbReference type="Pfam" id="PF03544">
    <property type="entry name" value="TonB_C"/>
    <property type="match status" value="1"/>
</dbReference>
<keyword evidence="9" id="KW-0472">Membrane</keyword>
<evidence type="ECO:0000259" key="10">
    <source>
        <dbReference type="PROSITE" id="PS52015"/>
    </source>
</evidence>
<feature type="domain" description="TonB C-terminal" evidence="10">
    <location>
        <begin position="18"/>
        <end position="113"/>
    </location>
</feature>